<feature type="compositionally biased region" description="Polar residues" evidence="1">
    <location>
        <begin position="50"/>
        <end position="62"/>
    </location>
</feature>
<name>A0A699HQR4_TANCI</name>
<comment type="caution">
    <text evidence="2">The sequence shown here is derived from an EMBL/GenBank/DDBJ whole genome shotgun (WGS) entry which is preliminary data.</text>
</comment>
<feature type="region of interest" description="Disordered" evidence="1">
    <location>
        <begin position="38"/>
        <end position="100"/>
    </location>
</feature>
<feature type="non-terminal residue" evidence="2">
    <location>
        <position position="705"/>
    </location>
</feature>
<reference evidence="2" key="1">
    <citation type="journal article" date="2019" name="Sci. Rep.">
        <title>Draft genome of Tanacetum cinerariifolium, the natural source of mosquito coil.</title>
        <authorList>
            <person name="Yamashiro T."/>
            <person name="Shiraishi A."/>
            <person name="Satake H."/>
            <person name="Nakayama K."/>
        </authorList>
    </citation>
    <scope>NUCLEOTIDE SEQUENCE</scope>
</reference>
<sequence length="705" mass="79559">MVKNQKEVNEICAERIAKNTNPLALVTAAQQYSDPYYKAPKPYRSLAPPSKQSSFTRSNATTKYKGKEIVKPITPLSESASKKDSDPEQAQRDKDMKPKRVKEYSYHKEKMFLCKQAHKGVPLQAEQADWLVDTDEEINEEELKVHYSYMARIQEVPTADLEIDTEPLEQVQYDAGYNVFANEKQHSEQSESICNTYVVEKANSNVISDSPDMYDDDIQNDQNAEDERAALANLIKNLTLDTKENKKTLKQLKKVNASLIKELKECKSNLKDQGCALLRKDLKEVWFTICEENGILQGLLDTSESSNNNTNVVNAPQEPFVVKQGPGKNSTQSPPHINHHCCYKCGDSLEYIFSHHCTCESWGKGAHYGYNCPPKVLIIPNSEPCNNQTVDELPQTLPSFDLTCYSRDENSFTYDSKNNIVDDSANDRPTICYDDDDDDEDYEVIKSSVENLVLIPSESEGIPDNMCDVPFHDNFLPLDISKDQFEDFSEFNEDSTSIDDDSFFIDDIKYVEASPPDSELISLEVMEIVISEVGGIDEDILLTIKDDILREKLLNINLLIANIKALKDNPTQYFNFLTKSSFTSLNFLLEETNTFDNSLPKSKTFCFNLEEISSGSTTTCADISLPDYKAFYNDSAATVRIPASLCRIPRISLTGFRSYASRSQTGSSQSRQSTDCHKFDSWKNLTSYLPRACLMLALAGFPSSL</sequence>
<protein>
    <submittedName>
        <fullName evidence="2">Uncharacterized protein</fullName>
    </submittedName>
</protein>
<proteinExistence type="predicted"/>
<dbReference type="EMBL" id="BKCJ010193358">
    <property type="protein sequence ID" value="GEY61071.1"/>
    <property type="molecule type" value="Genomic_DNA"/>
</dbReference>
<evidence type="ECO:0000256" key="1">
    <source>
        <dbReference type="SAM" id="MobiDB-lite"/>
    </source>
</evidence>
<gene>
    <name evidence="2" type="ORF">Tci_433045</name>
</gene>
<feature type="compositionally biased region" description="Basic and acidic residues" evidence="1">
    <location>
        <begin position="80"/>
        <end position="100"/>
    </location>
</feature>
<evidence type="ECO:0000313" key="2">
    <source>
        <dbReference type="EMBL" id="GEY61071.1"/>
    </source>
</evidence>
<dbReference type="AlphaFoldDB" id="A0A699HQR4"/>
<accession>A0A699HQR4</accession>
<organism evidence="2">
    <name type="scientific">Tanacetum cinerariifolium</name>
    <name type="common">Dalmatian daisy</name>
    <name type="synonym">Chrysanthemum cinerariifolium</name>
    <dbReference type="NCBI Taxonomy" id="118510"/>
    <lineage>
        <taxon>Eukaryota</taxon>
        <taxon>Viridiplantae</taxon>
        <taxon>Streptophyta</taxon>
        <taxon>Embryophyta</taxon>
        <taxon>Tracheophyta</taxon>
        <taxon>Spermatophyta</taxon>
        <taxon>Magnoliopsida</taxon>
        <taxon>eudicotyledons</taxon>
        <taxon>Gunneridae</taxon>
        <taxon>Pentapetalae</taxon>
        <taxon>asterids</taxon>
        <taxon>campanulids</taxon>
        <taxon>Asterales</taxon>
        <taxon>Asteraceae</taxon>
        <taxon>Asteroideae</taxon>
        <taxon>Anthemideae</taxon>
        <taxon>Anthemidinae</taxon>
        <taxon>Tanacetum</taxon>
    </lineage>
</organism>